<keyword evidence="2" id="KW-1185">Reference proteome</keyword>
<organism evidence="1 2">
    <name type="scientific">Phaeosphaeria nodorum (strain SN15 / ATCC MYA-4574 / FGSC 10173)</name>
    <name type="common">Glume blotch fungus</name>
    <name type="synonym">Parastagonospora nodorum</name>
    <dbReference type="NCBI Taxonomy" id="321614"/>
    <lineage>
        <taxon>Eukaryota</taxon>
        <taxon>Fungi</taxon>
        <taxon>Dikarya</taxon>
        <taxon>Ascomycota</taxon>
        <taxon>Pezizomycotina</taxon>
        <taxon>Dothideomycetes</taxon>
        <taxon>Pleosporomycetidae</taxon>
        <taxon>Pleosporales</taxon>
        <taxon>Pleosporineae</taxon>
        <taxon>Phaeosphaeriaceae</taxon>
        <taxon>Parastagonospora</taxon>
    </lineage>
</organism>
<evidence type="ECO:0000313" key="1">
    <source>
        <dbReference type="EMBL" id="QRC92172.1"/>
    </source>
</evidence>
<protein>
    <submittedName>
        <fullName evidence="1">Uncharacterized protein</fullName>
    </submittedName>
</protein>
<dbReference type="Proteomes" id="UP000663193">
    <property type="component" value="Chromosome 2"/>
</dbReference>
<name>A0A7U2HXY7_PHANO</name>
<dbReference type="EMBL" id="CP069024">
    <property type="protein sequence ID" value="QRC92172.1"/>
    <property type="molecule type" value="Genomic_DNA"/>
</dbReference>
<proteinExistence type="predicted"/>
<gene>
    <name evidence="1" type="ORF">JI435_402060</name>
</gene>
<dbReference type="AlphaFoldDB" id="A0A7U2HXY7"/>
<accession>A0A7U2HXY7</accession>
<evidence type="ECO:0000313" key="2">
    <source>
        <dbReference type="Proteomes" id="UP000663193"/>
    </source>
</evidence>
<reference evidence="2" key="1">
    <citation type="journal article" date="2021" name="BMC Genomics">
        <title>Chromosome-level genome assembly and manually-curated proteome of model necrotroph Parastagonospora nodorum Sn15 reveals a genome-wide trove of candidate effector homologs, and redundancy of virulence-related functions within an accessory chromosome.</title>
        <authorList>
            <person name="Bertazzoni S."/>
            <person name="Jones D.A.B."/>
            <person name="Phan H.T."/>
            <person name="Tan K.-C."/>
            <person name="Hane J.K."/>
        </authorList>
    </citation>
    <scope>NUCLEOTIDE SEQUENCE [LARGE SCALE GENOMIC DNA]</scope>
    <source>
        <strain evidence="2">SN15 / ATCC MYA-4574 / FGSC 10173)</strain>
    </source>
</reference>
<dbReference type="VEuPathDB" id="FungiDB:JI435_402060"/>
<sequence length="37" mass="3934">MKIGKLLTTLKLGMGDTEQGCVTTPEANQHLPPSILP</sequence>